<dbReference type="OrthoDB" id="3216644at2759"/>
<protein>
    <recommendedName>
        <fullName evidence="4">Transcription factor domain-containing protein</fullName>
    </recommendedName>
</protein>
<evidence type="ECO:0008006" key="4">
    <source>
        <dbReference type="Google" id="ProtNLM"/>
    </source>
</evidence>
<accession>A0A0H2RV21</accession>
<name>A0A0H2RV21_9AGAM</name>
<feature type="region of interest" description="Disordered" evidence="1">
    <location>
        <begin position="210"/>
        <end position="229"/>
    </location>
</feature>
<evidence type="ECO:0000313" key="3">
    <source>
        <dbReference type="Proteomes" id="UP000053477"/>
    </source>
</evidence>
<organism evidence="2 3">
    <name type="scientific">Schizopora paradoxa</name>
    <dbReference type="NCBI Taxonomy" id="27342"/>
    <lineage>
        <taxon>Eukaryota</taxon>
        <taxon>Fungi</taxon>
        <taxon>Dikarya</taxon>
        <taxon>Basidiomycota</taxon>
        <taxon>Agaricomycotina</taxon>
        <taxon>Agaricomycetes</taxon>
        <taxon>Hymenochaetales</taxon>
        <taxon>Schizoporaceae</taxon>
        <taxon>Schizopora</taxon>
    </lineage>
</organism>
<evidence type="ECO:0000313" key="2">
    <source>
        <dbReference type="EMBL" id="KLO15412.1"/>
    </source>
</evidence>
<dbReference type="STRING" id="27342.A0A0H2RV21"/>
<dbReference type="Proteomes" id="UP000053477">
    <property type="component" value="Unassembled WGS sequence"/>
</dbReference>
<evidence type="ECO:0000256" key="1">
    <source>
        <dbReference type="SAM" id="MobiDB-lite"/>
    </source>
</evidence>
<dbReference type="InParanoid" id="A0A0H2RV21"/>
<gene>
    <name evidence="2" type="ORF">SCHPADRAFT_914461</name>
</gene>
<keyword evidence="3" id="KW-1185">Reference proteome</keyword>
<dbReference type="EMBL" id="KQ085930">
    <property type="protein sequence ID" value="KLO15412.1"/>
    <property type="molecule type" value="Genomic_DNA"/>
</dbReference>
<feature type="compositionally biased region" description="Low complexity" evidence="1">
    <location>
        <begin position="218"/>
        <end position="229"/>
    </location>
</feature>
<reference evidence="2 3" key="1">
    <citation type="submission" date="2015-04" db="EMBL/GenBank/DDBJ databases">
        <title>Complete genome sequence of Schizopora paradoxa KUC8140, a cosmopolitan wood degrader in East Asia.</title>
        <authorList>
            <consortium name="DOE Joint Genome Institute"/>
            <person name="Min B."/>
            <person name="Park H."/>
            <person name="Jang Y."/>
            <person name="Kim J.-J."/>
            <person name="Kim K.H."/>
            <person name="Pangilinan J."/>
            <person name="Lipzen A."/>
            <person name="Riley R."/>
            <person name="Grigoriev I.V."/>
            <person name="Spatafora J.W."/>
            <person name="Choi I.-G."/>
        </authorList>
    </citation>
    <scope>NUCLEOTIDE SEQUENCE [LARGE SCALE GENOMIC DNA]</scope>
    <source>
        <strain evidence="2 3">KUC8140</strain>
    </source>
</reference>
<dbReference type="AlphaFoldDB" id="A0A0H2RV21"/>
<sequence>MLHLILNSLLAMSHCPPIFRSHANQLHQIPQVTSSAARAIFEVLVMMEQVDARVVSAIPFLDLPLAIAARAFALESHLEQEMTPCQEKMPSVSRGRFAEVSLGVCNTILSRLAETWGNVRNIETAVQSGVLWSNICPVQQSPVALPSALGLHGVDSYSQMENIPRLQFDPSEDSQELALTYSDSEVSREPSPLIFEFPGLMNNGHNQRAMGHDHIQRPSSDPTPTTLLPPVSLASGEVPHYDDLSRYMAPYGDDGRPQPTHDVEYFAYMPPNECVPSSAPYAAGRSHEVPTSFAPSPW</sequence>
<proteinExistence type="predicted"/>